<evidence type="ECO:0000256" key="10">
    <source>
        <dbReference type="SAM" id="MobiDB-lite"/>
    </source>
</evidence>
<dbReference type="GO" id="GO:0005283">
    <property type="term" value="F:amino acid:sodium symporter activity"/>
    <property type="evidence" value="ECO:0007669"/>
    <property type="project" value="InterPro"/>
</dbReference>
<proteinExistence type="inferred from homology"/>
<keyword evidence="6 9" id="KW-0769">Symport</keyword>
<feature type="transmembrane region" description="Helical" evidence="9">
    <location>
        <begin position="31"/>
        <end position="52"/>
    </location>
</feature>
<keyword evidence="4 9" id="KW-1003">Cell membrane</keyword>
<accession>A0A7Y0U2M7</accession>
<feature type="region of interest" description="Disordered" evidence="10">
    <location>
        <begin position="79"/>
        <end position="115"/>
    </location>
</feature>
<feature type="transmembrane region" description="Helical" evidence="9">
    <location>
        <begin position="228"/>
        <end position="249"/>
    </location>
</feature>
<evidence type="ECO:0000256" key="5">
    <source>
        <dbReference type="ARBA" id="ARBA00022692"/>
    </source>
</evidence>
<feature type="transmembrane region" description="Helical" evidence="9">
    <location>
        <begin position="389"/>
        <end position="409"/>
    </location>
</feature>
<dbReference type="PRINTS" id="PR00175">
    <property type="entry name" value="NAALASMPORT"/>
</dbReference>
<keyword evidence="5 9" id="KW-0812">Transmembrane</keyword>
<gene>
    <name evidence="11" type="ORF">HHJ78_10165</name>
</gene>
<evidence type="ECO:0000313" key="11">
    <source>
        <dbReference type="EMBL" id="NMW65860.1"/>
    </source>
</evidence>
<keyword evidence="3 9" id="KW-0813">Transport</keyword>
<reference evidence="11 12" key="1">
    <citation type="submission" date="2020-04" db="EMBL/GenBank/DDBJ databases">
        <title>Antimicrobial susceptibility and clonality of vaginal-derived multi-drug resistant Mobiluncus isolates in China.</title>
        <authorList>
            <person name="Zhang X."/>
        </authorList>
    </citation>
    <scope>NUCLEOTIDE SEQUENCE [LARGE SCALE GENOMIC DNA]</scope>
    <source>
        <strain evidence="11 12">13</strain>
    </source>
</reference>
<dbReference type="GO" id="GO:0005886">
    <property type="term" value="C:plasma membrane"/>
    <property type="evidence" value="ECO:0007669"/>
    <property type="project" value="UniProtKB-SubCell"/>
</dbReference>
<evidence type="ECO:0000256" key="8">
    <source>
        <dbReference type="ARBA" id="ARBA00023136"/>
    </source>
</evidence>
<evidence type="ECO:0000256" key="9">
    <source>
        <dbReference type="RuleBase" id="RU363064"/>
    </source>
</evidence>
<evidence type="ECO:0000256" key="3">
    <source>
        <dbReference type="ARBA" id="ARBA00022448"/>
    </source>
</evidence>
<evidence type="ECO:0000256" key="1">
    <source>
        <dbReference type="ARBA" id="ARBA00004651"/>
    </source>
</evidence>
<evidence type="ECO:0000256" key="7">
    <source>
        <dbReference type="ARBA" id="ARBA00022989"/>
    </source>
</evidence>
<dbReference type="Gene3D" id="1.20.1740.10">
    <property type="entry name" value="Amino acid/polyamine transporter I"/>
    <property type="match status" value="1"/>
</dbReference>
<organism evidence="11 12">
    <name type="scientific">Mobiluncus mulieris</name>
    <dbReference type="NCBI Taxonomy" id="2052"/>
    <lineage>
        <taxon>Bacteria</taxon>
        <taxon>Bacillati</taxon>
        <taxon>Actinomycetota</taxon>
        <taxon>Actinomycetes</taxon>
        <taxon>Actinomycetales</taxon>
        <taxon>Actinomycetaceae</taxon>
        <taxon>Mobiluncus</taxon>
    </lineage>
</organism>
<feature type="transmembrane region" description="Helical" evidence="9">
    <location>
        <begin position="293"/>
        <end position="316"/>
    </location>
</feature>
<dbReference type="InterPro" id="IPR001463">
    <property type="entry name" value="Na/Ala_symport"/>
</dbReference>
<keyword evidence="7 9" id="KW-1133">Transmembrane helix</keyword>
<dbReference type="NCBIfam" id="TIGR00835">
    <property type="entry name" value="agcS"/>
    <property type="match status" value="1"/>
</dbReference>
<feature type="compositionally biased region" description="Polar residues" evidence="10">
    <location>
        <begin position="80"/>
        <end position="90"/>
    </location>
</feature>
<sequence length="540" mass="56707">METLTKTNQGFDFCRIWGNFDFLGIIKGIDAVLWGPFVLIPLLLGCGLWLTVRLGGIQFRKLLPALHLAFVRRDEADPQDSASTAVSPESGQAPHEADATKTPATRPAPHELDYSPTATGEIPALTATSGIPIVNTIEGDISHYQALTTALAATVGVGNIAGVATAIHLGGPGAVFWMWVTGLVGMASKYSEAFLAVRFRKKDANGEMNGGPQHYLQYVTKNRRLGKVLALSFAIFMIVASLGTGNLTQANSLATQLNHSFGIHPVLTGLFLSVLAGVVLLGGVKSIGRVTAAFVPVMIIIYVGASLIVLGLNAAAIPGALALIVRDAFSGTAATGGFVGSAFLVTLQYGVARGIFSNESGMGSAAIAAAAARTRQPVRQGLVSMTQTFIDTIIVVSMTALVIVVTGAWKLPGSNGHGFDGAPLTAEAFTIGFPGDQGHWVVAISLVFFAFSTVLGWAYYGERCIERLAGLKAVAVYRIIFAVVLFVGCISSIEVAWVLADISNALMAIPNLIGLVLASGLIARETRDYLRRDPKLRAAG</sequence>
<dbReference type="AlphaFoldDB" id="A0A7Y0U2M7"/>
<comment type="subcellular location">
    <subcellularLocation>
        <location evidence="1 9">Cell membrane</location>
        <topology evidence="1 9">Multi-pass membrane protein</topology>
    </subcellularLocation>
</comment>
<feature type="transmembrane region" description="Helical" evidence="9">
    <location>
        <begin position="479"/>
        <end position="499"/>
    </location>
</feature>
<feature type="transmembrane region" description="Helical" evidence="9">
    <location>
        <begin position="261"/>
        <end position="281"/>
    </location>
</feature>
<dbReference type="Proteomes" id="UP000578252">
    <property type="component" value="Unassembled WGS sequence"/>
</dbReference>
<feature type="transmembrane region" description="Helical" evidence="9">
    <location>
        <begin position="440"/>
        <end position="459"/>
    </location>
</feature>
<name>A0A7Y0U2M7_9ACTO</name>
<feature type="transmembrane region" description="Helical" evidence="9">
    <location>
        <begin position="505"/>
        <end position="523"/>
    </location>
</feature>
<comment type="similarity">
    <text evidence="2 9">Belongs to the alanine or glycine:cation symporter (AGCS) (TC 2.A.25) family.</text>
</comment>
<keyword evidence="8 9" id="KW-0472">Membrane</keyword>
<feature type="transmembrane region" description="Helical" evidence="9">
    <location>
        <begin position="328"/>
        <end position="352"/>
    </location>
</feature>
<dbReference type="PANTHER" id="PTHR30330">
    <property type="entry name" value="AGSS FAMILY TRANSPORTER, SODIUM-ALANINE"/>
    <property type="match status" value="1"/>
</dbReference>
<evidence type="ECO:0000313" key="12">
    <source>
        <dbReference type="Proteomes" id="UP000578252"/>
    </source>
</evidence>
<dbReference type="FunFam" id="1.20.1740.10:FF:000004">
    <property type="entry name" value="Sodium:alanine symporter family protein"/>
    <property type="match status" value="1"/>
</dbReference>
<evidence type="ECO:0000256" key="2">
    <source>
        <dbReference type="ARBA" id="ARBA00009261"/>
    </source>
</evidence>
<evidence type="ECO:0000256" key="4">
    <source>
        <dbReference type="ARBA" id="ARBA00022475"/>
    </source>
</evidence>
<comment type="caution">
    <text evidence="11">The sequence shown here is derived from an EMBL/GenBank/DDBJ whole genome shotgun (WGS) entry which is preliminary data.</text>
</comment>
<dbReference type="PANTHER" id="PTHR30330:SF3">
    <property type="entry name" value="TRANSCRIPTIONAL REGULATOR, LRP FAMILY"/>
    <property type="match status" value="1"/>
</dbReference>
<dbReference type="RefSeq" id="WP_169772394.1">
    <property type="nucleotide sequence ID" value="NZ_JABCUR010000011.1"/>
</dbReference>
<evidence type="ECO:0000256" key="6">
    <source>
        <dbReference type="ARBA" id="ARBA00022847"/>
    </source>
</evidence>
<dbReference type="EMBL" id="JABCUR010000011">
    <property type="protein sequence ID" value="NMW65860.1"/>
    <property type="molecule type" value="Genomic_DNA"/>
</dbReference>
<protein>
    <submittedName>
        <fullName evidence="11">Sodium:alanine symporter family protein</fullName>
    </submittedName>
</protein>
<dbReference type="Pfam" id="PF01235">
    <property type="entry name" value="Na_Ala_symp"/>
    <property type="match status" value="1"/>
</dbReference>